<dbReference type="GO" id="GO:0046872">
    <property type="term" value="F:metal ion binding"/>
    <property type="evidence" value="ECO:0007669"/>
    <property type="project" value="UniProtKB-KW"/>
</dbReference>
<dbReference type="Gene3D" id="1.20.120.450">
    <property type="entry name" value="dinb family like domain"/>
    <property type="match status" value="1"/>
</dbReference>
<dbReference type="EMBL" id="JABDJR010000306">
    <property type="protein sequence ID" value="NNF06637.1"/>
    <property type="molecule type" value="Genomic_DNA"/>
</dbReference>
<evidence type="ECO:0000313" key="5">
    <source>
        <dbReference type="Proteomes" id="UP000547674"/>
    </source>
</evidence>
<dbReference type="AlphaFoldDB" id="A0A7Y2H2E0"/>
<keyword evidence="2 3" id="KW-0479">Metal-binding</keyword>
<dbReference type="PANTHER" id="PTHR37302">
    <property type="entry name" value="SLR1116 PROTEIN"/>
    <property type="match status" value="1"/>
</dbReference>
<dbReference type="InterPro" id="IPR034660">
    <property type="entry name" value="DinB/YfiT-like"/>
</dbReference>
<proteinExistence type="inferred from homology"/>
<dbReference type="InterPro" id="IPR007837">
    <property type="entry name" value="DinB"/>
</dbReference>
<comment type="similarity">
    <text evidence="1">Belongs to the DinB family.</text>
</comment>
<evidence type="ECO:0000256" key="1">
    <source>
        <dbReference type="ARBA" id="ARBA00008635"/>
    </source>
</evidence>
<sequence>MNSLDLIKQMVLVDVWANDRVLKVMEDASGKEPDVARGLLGHIFAAQQIWLSRLQGDGRTEFEVFPKRNLVQLRLEANNMQGLLGAFVQGLSSSDLELEVTYSTIAGVDHSSTMGQMLTHLFSHGAYHRGQINQQLRETGIEPPAVDTIVYHREQAKA</sequence>
<evidence type="ECO:0008006" key="6">
    <source>
        <dbReference type="Google" id="ProtNLM"/>
    </source>
</evidence>
<evidence type="ECO:0000256" key="2">
    <source>
        <dbReference type="ARBA" id="ARBA00022723"/>
    </source>
</evidence>
<reference evidence="4 5" key="1">
    <citation type="submission" date="2020-03" db="EMBL/GenBank/DDBJ databases">
        <title>Metabolic flexibility allows generalist bacteria to become dominant in a frequently disturbed ecosystem.</title>
        <authorList>
            <person name="Chen Y.-J."/>
            <person name="Leung P.M."/>
            <person name="Bay S.K."/>
            <person name="Hugenholtz P."/>
            <person name="Kessler A.J."/>
            <person name="Shelley G."/>
            <person name="Waite D.W."/>
            <person name="Cook P.L."/>
            <person name="Greening C."/>
        </authorList>
    </citation>
    <scope>NUCLEOTIDE SEQUENCE [LARGE SCALE GENOMIC DNA]</scope>
    <source>
        <strain evidence="4">SS_bin_28</strain>
    </source>
</reference>
<dbReference type="Pfam" id="PF05163">
    <property type="entry name" value="DinB"/>
    <property type="match status" value="1"/>
</dbReference>
<feature type="binding site" evidence="3">
    <location>
        <position position="42"/>
    </location>
    <ligand>
        <name>a divalent metal cation</name>
        <dbReference type="ChEBI" id="CHEBI:60240"/>
    </ligand>
</feature>
<dbReference type="PANTHER" id="PTHR37302:SF1">
    <property type="entry name" value="PROTEIN DINB"/>
    <property type="match status" value="1"/>
</dbReference>
<protein>
    <recommendedName>
        <fullName evidence="6">Damage-inducible protein DinB</fullName>
    </recommendedName>
</protein>
<feature type="binding site" evidence="3">
    <location>
        <position position="124"/>
    </location>
    <ligand>
        <name>a divalent metal cation</name>
        <dbReference type="ChEBI" id="CHEBI:60240"/>
    </ligand>
</feature>
<dbReference type="Proteomes" id="UP000547674">
    <property type="component" value="Unassembled WGS sequence"/>
</dbReference>
<feature type="binding site" evidence="3">
    <location>
        <position position="128"/>
    </location>
    <ligand>
        <name>a divalent metal cation</name>
        <dbReference type="ChEBI" id="CHEBI:60240"/>
    </ligand>
</feature>
<evidence type="ECO:0000313" key="4">
    <source>
        <dbReference type="EMBL" id="NNF06637.1"/>
    </source>
</evidence>
<gene>
    <name evidence="4" type="ORF">HKN21_07740</name>
</gene>
<comment type="caution">
    <text evidence="4">The sequence shown here is derived from an EMBL/GenBank/DDBJ whole genome shotgun (WGS) entry which is preliminary data.</text>
</comment>
<name>A0A7Y2H2E0_UNCEI</name>
<dbReference type="SUPFAM" id="SSF109854">
    <property type="entry name" value="DinB/YfiT-like putative metalloenzymes"/>
    <property type="match status" value="1"/>
</dbReference>
<evidence type="ECO:0000256" key="3">
    <source>
        <dbReference type="PIRSR" id="PIRSR607837-1"/>
    </source>
</evidence>
<organism evidence="4 5">
    <name type="scientific">Eiseniibacteriota bacterium</name>
    <dbReference type="NCBI Taxonomy" id="2212470"/>
    <lineage>
        <taxon>Bacteria</taxon>
        <taxon>Candidatus Eiseniibacteriota</taxon>
    </lineage>
</organism>
<accession>A0A7Y2H2E0</accession>